<evidence type="ECO:0000313" key="1">
    <source>
        <dbReference type="EMBL" id="SLM46799.1"/>
    </source>
</evidence>
<organism evidence="1 2">
    <name type="scientific">Nitrospira japonica</name>
    <dbReference type="NCBI Taxonomy" id="1325564"/>
    <lineage>
        <taxon>Bacteria</taxon>
        <taxon>Pseudomonadati</taxon>
        <taxon>Nitrospirota</taxon>
        <taxon>Nitrospiria</taxon>
        <taxon>Nitrospirales</taxon>
        <taxon>Nitrospiraceae</taxon>
        <taxon>Nitrospira</taxon>
    </lineage>
</organism>
<reference evidence="1 2" key="1">
    <citation type="submission" date="2017-03" db="EMBL/GenBank/DDBJ databases">
        <authorList>
            <person name="Afonso C.L."/>
            <person name="Miller P.J."/>
            <person name="Scott M.A."/>
            <person name="Spackman E."/>
            <person name="Goraichik I."/>
            <person name="Dimitrov K.M."/>
            <person name="Suarez D.L."/>
            <person name="Swayne D.E."/>
        </authorList>
    </citation>
    <scope>NUCLEOTIDE SEQUENCE [LARGE SCALE GENOMIC DNA]</scope>
    <source>
        <strain evidence="1">Genome sequencing of Nitrospira japonica strain NJ11</strain>
    </source>
</reference>
<name>A0A1W1I1Q9_9BACT</name>
<dbReference type="Pfam" id="PF12686">
    <property type="entry name" value="DUF3800"/>
    <property type="match status" value="1"/>
</dbReference>
<evidence type="ECO:0008006" key="3">
    <source>
        <dbReference type="Google" id="ProtNLM"/>
    </source>
</evidence>
<dbReference type="KEGG" id="nja:NSJP_0627"/>
<dbReference type="InterPro" id="IPR024524">
    <property type="entry name" value="DUF3800"/>
</dbReference>
<dbReference type="EMBL" id="LT828648">
    <property type="protein sequence ID" value="SLM46799.1"/>
    <property type="molecule type" value="Genomic_DNA"/>
</dbReference>
<dbReference type="Proteomes" id="UP000192042">
    <property type="component" value="Chromosome I"/>
</dbReference>
<proteinExistence type="predicted"/>
<accession>A0A1W1I1Q9</accession>
<evidence type="ECO:0000313" key="2">
    <source>
        <dbReference type="Proteomes" id="UP000192042"/>
    </source>
</evidence>
<dbReference type="AlphaFoldDB" id="A0A1W1I1Q9"/>
<protein>
    <recommendedName>
        <fullName evidence="3">DUF3800 domain-containing protein</fullName>
    </recommendedName>
</protein>
<sequence length="240" mass="27597">MDCFGLGGFLLKEEDIPSLKTAHERFCNSWNINYPLHSSSIRGKRGRFSWLRSMERADQFLSELEHLLVSLPGIAIACVIHRPGYVSRYREMYPGQLWFMCKTAFSILVERSAKFSDGQGRKLEIVFEGTGKKEDRNLKHYLKELKRNGSPFSTQTSHGYTPLVADDFRRIILGELHQKTKEVPMLQLADLLLYPMAKAGYEPSYGPFVRLKEAGRLIDCYFTAEECSSRGIKYSCFERS</sequence>
<keyword evidence="2" id="KW-1185">Reference proteome</keyword>
<gene>
    <name evidence="1" type="ORF">NSJP_0627</name>
</gene>